<dbReference type="InterPro" id="IPR005225">
    <property type="entry name" value="Small_GTP-bd"/>
</dbReference>
<evidence type="ECO:0000256" key="3">
    <source>
        <dbReference type="ARBA" id="ARBA00022741"/>
    </source>
</evidence>
<dbReference type="NCBIfam" id="TIGR00450">
    <property type="entry name" value="mnmE_trmE_thdF"/>
    <property type="match status" value="1"/>
</dbReference>
<keyword evidence="6" id="KW-0963">Cytoplasm</keyword>
<feature type="binding site" evidence="6">
    <location>
        <begin position="254"/>
        <end position="260"/>
    </location>
    <ligand>
        <name>GTP</name>
        <dbReference type="ChEBI" id="CHEBI:37565"/>
    </ligand>
</feature>
<organism evidence="9 10">
    <name type="scientific">Oleiagrimonas citrea</name>
    <dbReference type="NCBI Taxonomy" id="1665687"/>
    <lineage>
        <taxon>Bacteria</taxon>
        <taxon>Pseudomonadati</taxon>
        <taxon>Pseudomonadota</taxon>
        <taxon>Gammaproteobacteria</taxon>
        <taxon>Lysobacterales</taxon>
        <taxon>Rhodanobacteraceae</taxon>
        <taxon>Oleiagrimonas</taxon>
    </lineage>
</organism>
<dbReference type="Gene3D" id="3.40.50.300">
    <property type="entry name" value="P-loop containing nucleotide triphosphate hydrolases"/>
    <property type="match status" value="1"/>
</dbReference>
<accession>A0A846ZPX3</accession>
<feature type="binding site" evidence="6">
    <location>
        <position position="235"/>
    </location>
    <ligand>
        <name>K(+)</name>
        <dbReference type="ChEBI" id="CHEBI:29103"/>
    </ligand>
</feature>
<feature type="binding site" evidence="6">
    <location>
        <position position="239"/>
    </location>
    <ligand>
        <name>Mg(2+)</name>
        <dbReference type="ChEBI" id="CHEBI:18420"/>
    </ligand>
</feature>
<comment type="cofactor">
    <cofactor evidence="6">
        <name>K(+)</name>
        <dbReference type="ChEBI" id="CHEBI:29103"/>
    </cofactor>
    <text evidence="6">Binds 1 potassium ion per subunit.</text>
</comment>
<feature type="binding site" evidence="6">
    <location>
        <position position="259"/>
    </location>
    <ligand>
        <name>K(+)</name>
        <dbReference type="ChEBI" id="CHEBI:29103"/>
    </ligand>
</feature>
<evidence type="ECO:0000313" key="10">
    <source>
        <dbReference type="Proteomes" id="UP000541636"/>
    </source>
</evidence>
<keyword evidence="10" id="KW-1185">Reference proteome</keyword>
<keyword evidence="6" id="KW-0378">Hydrolase</keyword>
<dbReference type="EC" id="3.6.-.-" evidence="6"/>
<dbReference type="PROSITE" id="PS51709">
    <property type="entry name" value="G_TRME"/>
    <property type="match status" value="1"/>
</dbReference>
<feature type="binding site" evidence="6">
    <location>
        <begin position="279"/>
        <end position="282"/>
    </location>
    <ligand>
        <name>GTP</name>
        <dbReference type="ChEBI" id="CHEBI:37565"/>
    </ligand>
</feature>
<dbReference type="InterPro" id="IPR006073">
    <property type="entry name" value="GTP-bd"/>
</dbReference>
<dbReference type="CDD" id="cd14858">
    <property type="entry name" value="TrmE_N"/>
    <property type="match status" value="1"/>
</dbReference>
<dbReference type="NCBIfam" id="NF003661">
    <property type="entry name" value="PRK05291.1-3"/>
    <property type="match status" value="1"/>
</dbReference>
<feature type="binding site" evidence="6">
    <location>
        <position position="90"/>
    </location>
    <ligand>
        <name>(6S)-5-formyl-5,6,7,8-tetrahydrofolate</name>
        <dbReference type="ChEBI" id="CHEBI:57457"/>
    </ligand>
</feature>
<dbReference type="InterPro" id="IPR027417">
    <property type="entry name" value="P-loop_NTPase"/>
</dbReference>
<keyword evidence="4 6" id="KW-0630">Potassium</keyword>
<dbReference type="RefSeq" id="WP_168609885.1">
    <property type="nucleotide sequence ID" value="NZ_JAAZQD010000006.1"/>
</dbReference>
<evidence type="ECO:0000256" key="2">
    <source>
        <dbReference type="ARBA" id="ARBA00022694"/>
    </source>
</evidence>
<dbReference type="CDD" id="cd04164">
    <property type="entry name" value="trmE"/>
    <property type="match status" value="1"/>
</dbReference>
<comment type="subunit">
    <text evidence="6">Homodimer. Heterotetramer of two MnmE and two MnmG subunits.</text>
</comment>
<gene>
    <name evidence="6 9" type="primary">mnmE</name>
    <name evidence="6" type="synonym">trmE</name>
    <name evidence="9" type="ORF">HF690_13995</name>
</gene>
<dbReference type="InterPro" id="IPR025867">
    <property type="entry name" value="MnmE_helical"/>
</dbReference>
<dbReference type="EMBL" id="JAAZQD010000006">
    <property type="protein sequence ID" value="NKZ40066.1"/>
    <property type="molecule type" value="Genomic_DNA"/>
</dbReference>
<dbReference type="GO" id="GO:0003924">
    <property type="term" value="F:GTPase activity"/>
    <property type="evidence" value="ECO:0007669"/>
    <property type="project" value="UniProtKB-UniRule"/>
</dbReference>
<keyword evidence="5 6" id="KW-0342">GTP-binding</keyword>
<feature type="binding site" evidence="6">
    <location>
        <position position="129"/>
    </location>
    <ligand>
        <name>(6S)-5-formyl-5,6,7,8-tetrahydrofolate</name>
        <dbReference type="ChEBI" id="CHEBI:57457"/>
    </ligand>
</feature>
<evidence type="ECO:0000256" key="6">
    <source>
        <dbReference type="HAMAP-Rule" id="MF_00379"/>
    </source>
</evidence>
<dbReference type="GO" id="GO:0005829">
    <property type="term" value="C:cytosol"/>
    <property type="evidence" value="ECO:0007669"/>
    <property type="project" value="TreeGrafter"/>
</dbReference>
<name>A0A846ZPX3_9GAMM</name>
<dbReference type="InterPro" id="IPR003593">
    <property type="entry name" value="AAA+_ATPase"/>
</dbReference>
<dbReference type="Gene3D" id="1.20.120.430">
    <property type="entry name" value="tRNA modification GTPase MnmE domain 2"/>
    <property type="match status" value="1"/>
</dbReference>
<dbReference type="Pfam" id="PF12631">
    <property type="entry name" value="MnmE_helical"/>
    <property type="match status" value="1"/>
</dbReference>
<comment type="subcellular location">
    <subcellularLocation>
        <location evidence="6">Cytoplasm</location>
    </subcellularLocation>
</comment>
<comment type="caution">
    <text evidence="9">The sequence shown here is derived from an EMBL/GenBank/DDBJ whole genome shotgun (WGS) entry which is preliminary data.</text>
</comment>
<dbReference type="InterPro" id="IPR027368">
    <property type="entry name" value="MnmE_dom2"/>
</dbReference>
<dbReference type="Proteomes" id="UP000541636">
    <property type="component" value="Unassembled WGS sequence"/>
</dbReference>
<feature type="binding site" evidence="6">
    <location>
        <position position="260"/>
    </location>
    <ligand>
        <name>Mg(2+)</name>
        <dbReference type="ChEBI" id="CHEBI:18420"/>
    </ligand>
</feature>
<dbReference type="GO" id="GO:0005525">
    <property type="term" value="F:GTP binding"/>
    <property type="evidence" value="ECO:0007669"/>
    <property type="project" value="UniProtKB-UniRule"/>
</dbReference>
<protein>
    <recommendedName>
        <fullName evidence="6">tRNA modification GTPase MnmE</fullName>
        <ecNumber evidence="6">3.6.-.-</ecNumber>
    </recommendedName>
</protein>
<keyword evidence="3 6" id="KW-0547">Nucleotide-binding</keyword>
<dbReference type="InterPro" id="IPR027266">
    <property type="entry name" value="TrmE/GcvT-like"/>
</dbReference>
<keyword evidence="2 6" id="KW-0819">tRNA processing</keyword>
<dbReference type="GO" id="GO:0046872">
    <property type="term" value="F:metal ion binding"/>
    <property type="evidence" value="ECO:0007669"/>
    <property type="project" value="UniProtKB-KW"/>
</dbReference>
<dbReference type="GO" id="GO:0030488">
    <property type="term" value="P:tRNA methylation"/>
    <property type="evidence" value="ECO:0007669"/>
    <property type="project" value="TreeGrafter"/>
</dbReference>
<evidence type="ECO:0000256" key="7">
    <source>
        <dbReference type="RuleBase" id="RU003313"/>
    </source>
</evidence>
<dbReference type="AlphaFoldDB" id="A0A846ZPX3"/>
<feature type="binding site" evidence="6">
    <location>
        <position position="33"/>
    </location>
    <ligand>
        <name>(6S)-5-formyl-5,6,7,8-tetrahydrofolate</name>
        <dbReference type="ChEBI" id="CHEBI:57457"/>
    </ligand>
</feature>
<dbReference type="InterPro" id="IPR031168">
    <property type="entry name" value="G_TrmE"/>
</dbReference>
<proteinExistence type="inferred from homology"/>
<feature type="binding site" evidence="6">
    <location>
        <position position="256"/>
    </location>
    <ligand>
        <name>K(+)</name>
        <dbReference type="ChEBI" id="CHEBI:29103"/>
    </ligand>
</feature>
<comment type="similarity">
    <text evidence="1 6 7">Belongs to the TRAFAC class TrmE-Era-EngA-EngB-Septin-like GTPase superfamily. TrmE GTPase family.</text>
</comment>
<feature type="binding site" evidence="6">
    <location>
        <begin position="235"/>
        <end position="240"/>
    </location>
    <ligand>
        <name>GTP</name>
        <dbReference type="ChEBI" id="CHEBI:37565"/>
    </ligand>
</feature>
<dbReference type="Pfam" id="PF10396">
    <property type="entry name" value="TrmE_N"/>
    <property type="match status" value="1"/>
</dbReference>
<feature type="binding site" evidence="6">
    <location>
        <begin position="361"/>
        <end position="363"/>
    </location>
    <ligand>
        <name>GTP</name>
        <dbReference type="ChEBI" id="CHEBI:37565"/>
    </ligand>
</feature>
<dbReference type="NCBIfam" id="TIGR00231">
    <property type="entry name" value="small_GTP"/>
    <property type="match status" value="1"/>
</dbReference>
<dbReference type="PANTHER" id="PTHR42714:SF2">
    <property type="entry name" value="TRNA MODIFICATION GTPASE GTPBP3, MITOCHONDRIAL"/>
    <property type="match status" value="1"/>
</dbReference>
<dbReference type="SMART" id="SM00382">
    <property type="entry name" value="AAA"/>
    <property type="match status" value="1"/>
</dbReference>
<reference evidence="9 10" key="1">
    <citation type="journal article" date="2017" name="Int. J. Syst. Evol. Microbiol.">
        <title>Oleiagrimonas citrea sp. nov., a marine bacterium isolated from tidal flat sediment and emended description of the genus Oleiagrimonas Fang et al. 2015 and Oleiagrimonas soli.</title>
        <authorList>
            <person name="Yang S.H."/>
            <person name="Seo H.S."/>
            <person name="Seong C.N."/>
            <person name="Kwon K.K."/>
        </authorList>
    </citation>
    <scope>NUCLEOTIDE SEQUENCE [LARGE SCALE GENOMIC DNA]</scope>
    <source>
        <strain evidence="9 10">MEBiC09124</strain>
    </source>
</reference>
<feature type="domain" description="TrmE-type G" evidence="8">
    <location>
        <begin position="225"/>
        <end position="380"/>
    </location>
</feature>
<sequence>MDTPTHTTDTTDTTDTIAAIATAPGAGGVGVVRVSGPAVPAIATALLGREPQPRHAHLASLREADGSLIDRGLLLYFPAPHSYTGEHVLELQGHGSRVLLDLLLRRVCALGARLARPGEFTERAFLNGKLDLAQAEAVADLIAARSETGARAAMRSLEGVFSERVQTLLETLIALRVHVEAAIDFPEEEIDFLADPAIAEQLHAVRGHLDRLLTEARRGVRLNDGLSVAIIGRPNVGKSSLLNALAGAERAIVTDIAGTTRDVLRESLDLDGSHIELLDTAGLRDSDDPVEREGVRRAREHLTRADLALLVTDEEHAVADQALFAGLPERAVRVVIVNKIDRDGREPRHEERTDAHWLWLSARSGDGLDGLRRLLRRQAGSDIEGAFSARRRHVLALEAVAAHLAAADETLATTRAGELVAEELRQAQRALSEITGEYHADDLLGAIFGSFCIGK</sequence>
<keyword evidence="6" id="KW-0460">Magnesium</keyword>
<evidence type="ECO:0000313" key="9">
    <source>
        <dbReference type="EMBL" id="NKZ40066.1"/>
    </source>
</evidence>
<feature type="binding site" evidence="6">
    <location>
        <position position="455"/>
    </location>
    <ligand>
        <name>(6S)-5-formyl-5,6,7,8-tetrahydrofolate</name>
        <dbReference type="ChEBI" id="CHEBI:57457"/>
    </ligand>
</feature>
<comment type="function">
    <text evidence="6">Exhibits a very high intrinsic GTPase hydrolysis rate. Involved in the addition of a carboxymethylaminomethyl (cmnm) group at the wobble position (U34) of certain tRNAs, forming tRNA-cmnm(5)s(2)U34.</text>
</comment>
<dbReference type="Pfam" id="PF01926">
    <property type="entry name" value="MMR_HSR1"/>
    <property type="match status" value="1"/>
</dbReference>
<keyword evidence="6" id="KW-0479">Metal-binding</keyword>
<dbReference type="GO" id="GO:0002098">
    <property type="term" value="P:tRNA wobble uridine modification"/>
    <property type="evidence" value="ECO:0007669"/>
    <property type="project" value="TreeGrafter"/>
</dbReference>
<evidence type="ECO:0000259" key="8">
    <source>
        <dbReference type="PROSITE" id="PS51709"/>
    </source>
</evidence>
<dbReference type="InterPro" id="IPR004520">
    <property type="entry name" value="GTPase_MnmE"/>
</dbReference>
<dbReference type="SUPFAM" id="SSF52540">
    <property type="entry name" value="P-loop containing nucleoside triphosphate hydrolases"/>
    <property type="match status" value="1"/>
</dbReference>
<dbReference type="PANTHER" id="PTHR42714">
    <property type="entry name" value="TRNA MODIFICATION GTPASE GTPBP3"/>
    <property type="match status" value="1"/>
</dbReference>
<dbReference type="HAMAP" id="MF_00379">
    <property type="entry name" value="GTPase_MnmE"/>
    <property type="match status" value="1"/>
</dbReference>
<feature type="binding site" evidence="6">
    <location>
        <position position="254"/>
    </location>
    <ligand>
        <name>K(+)</name>
        <dbReference type="ChEBI" id="CHEBI:29103"/>
    </ligand>
</feature>
<dbReference type="Gene3D" id="3.30.1360.120">
    <property type="entry name" value="Probable tRNA modification gtpase trme, domain 1"/>
    <property type="match status" value="1"/>
</dbReference>
<evidence type="ECO:0000256" key="1">
    <source>
        <dbReference type="ARBA" id="ARBA00011043"/>
    </source>
</evidence>
<comment type="caution">
    <text evidence="6">Lacks conserved residue(s) required for the propagation of feature annotation.</text>
</comment>
<evidence type="ECO:0000256" key="5">
    <source>
        <dbReference type="ARBA" id="ARBA00023134"/>
    </source>
</evidence>
<dbReference type="InterPro" id="IPR018948">
    <property type="entry name" value="GTP-bd_TrmE_N"/>
</dbReference>
<evidence type="ECO:0000256" key="4">
    <source>
        <dbReference type="ARBA" id="ARBA00022958"/>
    </source>
</evidence>